<dbReference type="Gene3D" id="3.40.190.10">
    <property type="entry name" value="Periplasmic binding protein-like II"/>
    <property type="match status" value="2"/>
</dbReference>
<evidence type="ECO:0000256" key="8">
    <source>
        <dbReference type="ARBA" id="ARBA00023136"/>
    </source>
</evidence>
<dbReference type="PANTHER" id="PTHR30024">
    <property type="entry name" value="ALIPHATIC SULFONATES-BINDING PROTEIN-RELATED"/>
    <property type="match status" value="1"/>
</dbReference>
<keyword evidence="7" id="KW-0732">Signal</keyword>
<protein>
    <submittedName>
        <fullName evidence="10">Twin-arginine translocation pathway signal</fullName>
    </submittedName>
</protein>
<keyword evidence="9" id="KW-1133">Transmembrane helix</keyword>
<dbReference type="FunCoup" id="A0LIS9">
    <property type="interactions" value="105"/>
</dbReference>
<dbReference type="STRING" id="335543.Sfum_1644"/>
<keyword evidence="9" id="KW-0812">Transmembrane</keyword>
<reference evidence="10 11" key="1">
    <citation type="submission" date="2006-10" db="EMBL/GenBank/DDBJ databases">
        <title>Complete sequence of Syntrophobacter fumaroxidans MPOB.</title>
        <authorList>
            <consortium name="US DOE Joint Genome Institute"/>
            <person name="Copeland A."/>
            <person name="Lucas S."/>
            <person name="Lapidus A."/>
            <person name="Barry K."/>
            <person name="Detter J.C."/>
            <person name="Glavina del Rio T."/>
            <person name="Hammon N."/>
            <person name="Israni S."/>
            <person name="Pitluck S."/>
            <person name="Goltsman E.G."/>
            <person name="Martinez M."/>
            <person name="Schmutz J."/>
            <person name="Larimer F."/>
            <person name="Land M."/>
            <person name="Hauser L."/>
            <person name="Kyrpides N."/>
            <person name="Kim E."/>
            <person name="Boone D.R."/>
            <person name="Brockman F."/>
            <person name="Culley D."/>
            <person name="Ferry J."/>
            <person name="Gunsalus R."/>
            <person name="McInerney M.J."/>
            <person name="Morrison M."/>
            <person name="Plugge C."/>
            <person name="Rohlin L."/>
            <person name="Scholten J."/>
            <person name="Sieber J."/>
            <person name="Stams A.J.M."/>
            <person name="Worm P."/>
            <person name="Henstra A.M."/>
            <person name="Richardson P."/>
        </authorList>
    </citation>
    <scope>NUCLEOTIDE SEQUENCE [LARGE SCALE GENOMIC DNA]</scope>
    <source>
        <strain evidence="11">DSM 10017 / MPOB</strain>
    </source>
</reference>
<dbReference type="EMBL" id="CP000478">
    <property type="protein sequence ID" value="ABK17331.1"/>
    <property type="molecule type" value="Genomic_DNA"/>
</dbReference>
<accession>A0LIS9</accession>
<evidence type="ECO:0000313" key="11">
    <source>
        <dbReference type="Proteomes" id="UP000001784"/>
    </source>
</evidence>
<keyword evidence="8 9" id="KW-0472">Membrane</keyword>
<organism evidence="10 11">
    <name type="scientific">Syntrophobacter fumaroxidans (strain DSM 10017 / MPOB)</name>
    <dbReference type="NCBI Taxonomy" id="335543"/>
    <lineage>
        <taxon>Bacteria</taxon>
        <taxon>Pseudomonadati</taxon>
        <taxon>Thermodesulfobacteriota</taxon>
        <taxon>Syntrophobacteria</taxon>
        <taxon>Syntrophobacterales</taxon>
        <taxon>Syntrophobacteraceae</taxon>
        <taxon>Syntrophobacter</taxon>
    </lineage>
</organism>
<dbReference type="eggNOG" id="COG0715">
    <property type="taxonomic scope" value="Bacteria"/>
</dbReference>
<evidence type="ECO:0000256" key="1">
    <source>
        <dbReference type="ARBA" id="ARBA00004308"/>
    </source>
</evidence>
<evidence type="ECO:0000256" key="6">
    <source>
        <dbReference type="ARBA" id="ARBA00022519"/>
    </source>
</evidence>
<comment type="subcellular location">
    <subcellularLocation>
        <location evidence="1">Endomembrane system</location>
    </subcellularLocation>
    <subcellularLocation>
        <location evidence="2">Periplasm</location>
    </subcellularLocation>
</comment>
<dbReference type="CDD" id="cd13553">
    <property type="entry name" value="PBP2_NrtA_CpmA_like"/>
    <property type="match status" value="1"/>
</dbReference>
<keyword evidence="11" id="KW-1185">Reference proteome</keyword>
<dbReference type="Pfam" id="PF13379">
    <property type="entry name" value="NMT1_2"/>
    <property type="match status" value="1"/>
</dbReference>
<dbReference type="GO" id="GO:0012505">
    <property type="term" value="C:endomembrane system"/>
    <property type="evidence" value="ECO:0007669"/>
    <property type="project" value="UniProtKB-SubCell"/>
</dbReference>
<dbReference type="HOGENOM" id="CLU_028871_10_2_7"/>
<gene>
    <name evidence="10" type="ordered locus">Sfum_1644</name>
</gene>
<evidence type="ECO:0000256" key="2">
    <source>
        <dbReference type="ARBA" id="ARBA00004418"/>
    </source>
</evidence>
<dbReference type="RefSeq" id="WP_011698501.1">
    <property type="nucleotide sequence ID" value="NC_008554.1"/>
</dbReference>
<dbReference type="GO" id="GO:0042597">
    <property type="term" value="C:periplasmic space"/>
    <property type="evidence" value="ECO:0007669"/>
    <property type="project" value="UniProtKB-SubCell"/>
</dbReference>
<dbReference type="PANTHER" id="PTHR30024:SF47">
    <property type="entry name" value="TAURINE-BINDING PERIPLASMIC PROTEIN"/>
    <property type="match status" value="1"/>
</dbReference>
<dbReference type="SUPFAM" id="SSF53850">
    <property type="entry name" value="Periplasmic binding protein-like II"/>
    <property type="match status" value="1"/>
</dbReference>
<dbReference type="InParanoid" id="A0LIS9"/>
<feature type="transmembrane region" description="Helical" evidence="9">
    <location>
        <begin position="12"/>
        <end position="33"/>
    </location>
</feature>
<dbReference type="AlphaFoldDB" id="A0LIS9"/>
<evidence type="ECO:0000256" key="9">
    <source>
        <dbReference type="SAM" id="Phobius"/>
    </source>
</evidence>
<keyword evidence="6" id="KW-0997">Cell inner membrane</keyword>
<sequence length="343" mass="38013">MMPNSLQQLPAALRIAVIAIGWVILVGGMHFFLNGERPPANHVLMGYMPVITNLAAPVVDYATREASVRFEALKFGSFAEMSEAFRSGHIQAAFIIAPLAVALHQQGVPLKVVYIGNRHESTLVQRKDLQCRSLSEMRGKTVAVPIRYSGHLLAVKRYLREQGMEPESIRLVEIPPPDMPAALSTGGIDGYFVGEPFASKALVSGIATRLVDVEAIWPKFICNLMIVRDDLVRDHPDWVQTLVTASVRSGFWARDHIEDAVALAARYWGQDPKVVSYAFEHPPGRIRFDLYTPAVEEMEQVAEEMRSAGLLDGRPDLSAMVENRFARAVKVEKVSSVDKVLVQ</sequence>
<dbReference type="KEGG" id="sfu:Sfum_1644"/>
<comment type="similarity">
    <text evidence="3">Belongs to the bacterial solute-binding protein SsuA/TauA family.</text>
</comment>
<name>A0LIS9_SYNFM</name>
<dbReference type="InterPro" id="IPR044527">
    <property type="entry name" value="NrtA/CpmA_ABC-bd_dom"/>
</dbReference>
<keyword evidence="4" id="KW-0813">Transport</keyword>
<evidence type="ECO:0000313" key="10">
    <source>
        <dbReference type="EMBL" id="ABK17331.1"/>
    </source>
</evidence>
<evidence type="ECO:0000256" key="5">
    <source>
        <dbReference type="ARBA" id="ARBA00022475"/>
    </source>
</evidence>
<keyword evidence="5" id="KW-1003">Cell membrane</keyword>
<dbReference type="Proteomes" id="UP000001784">
    <property type="component" value="Chromosome"/>
</dbReference>
<evidence type="ECO:0000256" key="3">
    <source>
        <dbReference type="ARBA" id="ARBA00010742"/>
    </source>
</evidence>
<proteinExistence type="inferred from homology"/>
<evidence type="ECO:0000256" key="7">
    <source>
        <dbReference type="ARBA" id="ARBA00022729"/>
    </source>
</evidence>
<evidence type="ECO:0000256" key="4">
    <source>
        <dbReference type="ARBA" id="ARBA00022448"/>
    </source>
</evidence>